<dbReference type="Proteomes" id="UP000034316">
    <property type="component" value="Unassembled WGS sequence"/>
</dbReference>
<dbReference type="InterPro" id="IPR010998">
    <property type="entry name" value="Integrase_recombinase_N"/>
</dbReference>
<keyword evidence="3 5" id="KW-0238">DNA-binding</keyword>
<gene>
    <name evidence="8" type="ORF">UR93_C0023G0030</name>
</gene>
<dbReference type="InterPro" id="IPR050090">
    <property type="entry name" value="Tyrosine_recombinase_XerCD"/>
</dbReference>
<evidence type="ECO:0000256" key="2">
    <source>
        <dbReference type="ARBA" id="ARBA00022908"/>
    </source>
</evidence>
<feature type="non-terminal residue" evidence="8">
    <location>
        <position position="267"/>
    </location>
</feature>
<reference evidence="8 9" key="1">
    <citation type="journal article" date="2015" name="Nature">
        <title>rRNA introns, odd ribosomes, and small enigmatic genomes across a large radiation of phyla.</title>
        <authorList>
            <person name="Brown C.T."/>
            <person name="Hug L.A."/>
            <person name="Thomas B.C."/>
            <person name="Sharon I."/>
            <person name="Castelle C.J."/>
            <person name="Singh A."/>
            <person name="Wilkins M.J."/>
            <person name="Williams K.H."/>
            <person name="Banfield J.F."/>
        </authorList>
    </citation>
    <scope>NUCLEOTIDE SEQUENCE [LARGE SCALE GENOMIC DNA]</scope>
</reference>
<dbReference type="EMBL" id="LBRB01000023">
    <property type="protein sequence ID" value="KKP88076.1"/>
    <property type="molecule type" value="Genomic_DNA"/>
</dbReference>
<evidence type="ECO:0000256" key="5">
    <source>
        <dbReference type="PROSITE-ProRule" id="PRU01248"/>
    </source>
</evidence>
<evidence type="ECO:0000256" key="3">
    <source>
        <dbReference type="ARBA" id="ARBA00023125"/>
    </source>
</evidence>
<evidence type="ECO:0000313" key="9">
    <source>
        <dbReference type="Proteomes" id="UP000034316"/>
    </source>
</evidence>
<accession>A0A0G0DH24</accession>
<dbReference type="InterPro" id="IPR004107">
    <property type="entry name" value="Integrase_SAM-like_N"/>
</dbReference>
<feature type="domain" description="Tyr recombinase" evidence="6">
    <location>
        <begin position="111"/>
        <end position="267"/>
    </location>
</feature>
<evidence type="ECO:0000256" key="1">
    <source>
        <dbReference type="ARBA" id="ARBA00008857"/>
    </source>
</evidence>
<dbReference type="PANTHER" id="PTHR30349">
    <property type="entry name" value="PHAGE INTEGRASE-RELATED"/>
    <property type="match status" value="1"/>
</dbReference>
<dbReference type="SUPFAM" id="SSF56349">
    <property type="entry name" value="DNA breaking-rejoining enzymes"/>
    <property type="match status" value="1"/>
</dbReference>
<dbReference type="PROSITE" id="PS51900">
    <property type="entry name" value="CB"/>
    <property type="match status" value="1"/>
</dbReference>
<dbReference type="InterPro" id="IPR044068">
    <property type="entry name" value="CB"/>
</dbReference>
<comment type="caution">
    <text evidence="8">The sequence shown here is derived from an EMBL/GenBank/DDBJ whole genome shotgun (WGS) entry which is preliminary data.</text>
</comment>
<dbReference type="GO" id="GO:0015074">
    <property type="term" value="P:DNA integration"/>
    <property type="evidence" value="ECO:0007669"/>
    <property type="project" value="UniProtKB-KW"/>
</dbReference>
<evidence type="ECO:0000313" key="8">
    <source>
        <dbReference type="EMBL" id="KKP88076.1"/>
    </source>
</evidence>
<dbReference type="Pfam" id="PF00589">
    <property type="entry name" value="Phage_integrase"/>
    <property type="match status" value="1"/>
</dbReference>
<dbReference type="GO" id="GO:0003677">
    <property type="term" value="F:DNA binding"/>
    <property type="evidence" value="ECO:0007669"/>
    <property type="project" value="UniProtKB-UniRule"/>
</dbReference>
<feature type="domain" description="Core-binding (CB)" evidence="7">
    <location>
        <begin position="1"/>
        <end position="91"/>
    </location>
</feature>
<dbReference type="Gene3D" id="1.10.443.10">
    <property type="entry name" value="Intergrase catalytic core"/>
    <property type="match status" value="1"/>
</dbReference>
<dbReference type="PANTHER" id="PTHR30349:SF41">
    <property type="entry name" value="INTEGRASE_RECOMBINASE PROTEIN MJ0367-RELATED"/>
    <property type="match status" value="1"/>
</dbReference>
<dbReference type="InterPro" id="IPR011010">
    <property type="entry name" value="DNA_brk_join_enz"/>
</dbReference>
<comment type="similarity">
    <text evidence="1">Belongs to the 'phage' integrase family.</text>
</comment>
<protein>
    <submittedName>
        <fullName evidence="8">Tyrosine recombinase XerD</fullName>
    </submittedName>
</protein>
<dbReference type="Gene3D" id="1.10.150.130">
    <property type="match status" value="1"/>
</dbReference>
<dbReference type="PROSITE" id="PS51898">
    <property type="entry name" value="TYR_RECOMBINASE"/>
    <property type="match status" value="1"/>
</dbReference>
<name>A0A0G0DH24_9BACT</name>
<dbReference type="InterPro" id="IPR002104">
    <property type="entry name" value="Integrase_catalytic"/>
</dbReference>
<organism evidence="8 9">
    <name type="scientific">Berkelbacteria bacterium GW2011_GWA2_35_9</name>
    <dbReference type="NCBI Taxonomy" id="1618333"/>
    <lineage>
        <taxon>Bacteria</taxon>
        <taxon>Candidatus Berkelbacteria</taxon>
    </lineage>
</organism>
<sequence>MKLETSIREFLENCEIEKGLSKKTIDNYLHYLSRFMDFAKEHNCNTVAQIDKNLIKNYRLFLNNPINKKELEKITQNYHLIALRSFLKYLQKNELISYSAENISLAKTNPKEIEHLTMEELENIFSNINTEIITGLRDRTLLELLFSTGLRISEVIGLDKNDIANDEISVQGKGGKIRVVFVSIRARGWLDKYLNSRTDSEATLFINYSKRSPLTRITARSVQRNLQKYVALAGLSKHVTPHVLRHSFATDLLMAGADLRSVQELLG</sequence>
<dbReference type="Pfam" id="PF02899">
    <property type="entry name" value="Phage_int_SAM_1"/>
    <property type="match status" value="1"/>
</dbReference>
<evidence type="ECO:0000259" key="6">
    <source>
        <dbReference type="PROSITE" id="PS51898"/>
    </source>
</evidence>
<dbReference type="STRING" id="1618333.UR93_C0023G0030"/>
<proteinExistence type="inferred from homology"/>
<keyword evidence="2" id="KW-0229">DNA integration</keyword>
<dbReference type="InterPro" id="IPR013762">
    <property type="entry name" value="Integrase-like_cat_sf"/>
</dbReference>
<dbReference type="AlphaFoldDB" id="A0A0G0DH24"/>
<keyword evidence="4" id="KW-0233">DNA recombination</keyword>
<evidence type="ECO:0000259" key="7">
    <source>
        <dbReference type="PROSITE" id="PS51900"/>
    </source>
</evidence>
<dbReference type="GO" id="GO:0006310">
    <property type="term" value="P:DNA recombination"/>
    <property type="evidence" value="ECO:0007669"/>
    <property type="project" value="UniProtKB-KW"/>
</dbReference>
<evidence type="ECO:0000256" key="4">
    <source>
        <dbReference type="ARBA" id="ARBA00023172"/>
    </source>
</evidence>